<accession>A0A8I0AEH1</accession>
<dbReference type="NCBIfam" id="TIGR00299">
    <property type="entry name" value="nickel pincer cofactor biosynthesis protein LarC"/>
    <property type="match status" value="1"/>
</dbReference>
<dbReference type="PANTHER" id="PTHR36566">
    <property type="entry name" value="NICKEL INSERTION PROTEIN-RELATED"/>
    <property type="match status" value="1"/>
</dbReference>
<dbReference type="PANTHER" id="PTHR36566:SF1">
    <property type="entry name" value="PYRIDINIUM-3,5-BISTHIOCARBOXYLIC ACID MONONUCLEOTIDE NICKEL INSERTION PROTEIN"/>
    <property type="match status" value="1"/>
</dbReference>
<dbReference type="Proteomes" id="UP000652847">
    <property type="component" value="Unassembled WGS sequence"/>
</dbReference>
<comment type="caution">
    <text evidence="4">The sequence shown here is derived from an EMBL/GenBank/DDBJ whole genome shotgun (WGS) entry which is preliminary data.</text>
</comment>
<comment type="function">
    <text evidence="2">Involved in the biosynthesis of a nickel-pincer cofactor ((SCS)Ni(II) pincer complex). Binds Ni(2+), and functions in nickel delivery to pyridinium-3,5-bisthiocarboxylic acid mononucleotide (P2TMN), to form the mature cofactor. Is thus probably required for the activation of nickel-pincer cofactor-dependent enzymes.</text>
</comment>
<name>A0A8I0AEH1_9FIRM</name>
<dbReference type="Gene3D" id="3.30.70.1380">
    <property type="entry name" value="Transcriptional regulatory protein pf0864 domain like"/>
    <property type="match status" value="1"/>
</dbReference>
<keyword evidence="5" id="KW-1185">Reference proteome</keyword>
<organism evidence="4 5">
    <name type="scientific">Blautia segnis</name>
    <dbReference type="NCBI Taxonomy" id="2763030"/>
    <lineage>
        <taxon>Bacteria</taxon>
        <taxon>Bacillati</taxon>
        <taxon>Bacillota</taxon>
        <taxon>Clostridia</taxon>
        <taxon>Lachnospirales</taxon>
        <taxon>Lachnospiraceae</taxon>
        <taxon>Blautia</taxon>
    </lineage>
</organism>
<feature type="compositionally biased region" description="Basic and acidic residues" evidence="3">
    <location>
        <begin position="94"/>
        <end position="170"/>
    </location>
</feature>
<evidence type="ECO:0000313" key="5">
    <source>
        <dbReference type="Proteomes" id="UP000652847"/>
    </source>
</evidence>
<comment type="similarity">
    <text evidence="2">Belongs to the LarC family.</text>
</comment>
<gene>
    <name evidence="2 4" type="primary">larC</name>
    <name evidence="4" type="ORF">H8S54_14370</name>
</gene>
<feature type="region of interest" description="Disordered" evidence="3">
    <location>
        <begin position="94"/>
        <end position="182"/>
    </location>
</feature>
<feature type="compositionally biased region" description="Basic residues" evidence="3">
    <location>
        <begin position="171"/>
        <end position="182"/>
    </location>
</feature>
<evidence type="ECO:0000256" key="2">
    <source>
        <dbReference type="HAMAP-Rule" id="MF_01074"/>
    </source>
</evidence>
<dbReference type="EMBL" id="JACOOT010000033">
    <property type="protein sequence ID" value="MBC5652256.1"/>
    <property type="molecule type" value="Genomic_DNA"/>
</dbReference>
<evidence type="ECO:0000256" key="1">
    <source>
        <dbReference type="ARBA" id="ARBA00022596"/>
    </source>
</evidence>
<protein>
    <recommendedName>
        <fullName evidence="2">Pyridinium-3,5-bisthiocarboxylic acid mononucleotide nickel insertion protein</fullName>
        <shortName evidence="2">P2TMN nickel insertion protein</shortName>
        <ecNumber evidence="2">4.99.1.12</ecNumber>
    </recommendedName>
    <alternativeName>
        <fullName evidence="2">Nickel-pincer cofactor biosynthesis protein LarC</fullName>
    </alternativeName>
</protein>
<dbReference type="InterPro" id="IPR002822">
    <property type="entry name" value="Ni_insertion"/>
</dbReference>
<proteinExistence type="inferred from homology"/>
<sequence length="501" mass="55760">MGKTLYLECYSGISGDMTVAALLDLGADQEVLGKVLASLPVQGFETKISRVKKSGIDACDFDVILDAEIDGHDHDMEYLHGHEHPAEAAQLSKMEVHAHSHEEEHSHEHVHAHQHSHSHEEEHSHGHTHSHEEEPNHEHVHTHDNEHEHSHNQEDHAHEHTHSHDGEHTHDHHHHHQHRGMKGIRQIIAAADMTENARKISLDIFEILAQAEAKAHNVPAEEVHFHEVGAVDSIVDILSVAVCLDNLGITDVIIPVLYEGIGTIRCQHGILPVPVPAVTNIVQQCGLDLKITQVKGELVTPTGAAIVAAVRTGKTLPENFEIEKIGIGAGKRTYECPGILRAMLIRNTDSDQSSDDKDVIYKLETNIDDCSGEVLGFVMERLFEAGARDVHYTPVYMKKNRPAWLLTVICKEEDVPGMEALIFAETTSIGIRKARMERTILPRRKEKVMIPFGEVEVKICGPEGAQKCYPEYESLAKICRKTGISYAEAYQMAVEASRNRG</sequence>
<dbReference type="RefSeq" id="WP_021925486.1">
    <property type="nucleotide sequence ID" value="NZ_JACOOT010000033.1"/>
</dbReference>
<dbReference type="Pfam" id="PF01969">
    <property type="entry name" value="Ni_insertion"/>
    <property type="match status" value="1"/>
</dbReference>
<evidence type="ECO:0000313" key="4">
    <source>
        <dbReference type="EMBL" id="MBC5652256.1"/>
    </source>
</evidence>
<dbReference type="GO" id="GO:0016151">
    <property type="term" value="F:nickel cation binding"/>
    <property type="evidence" value="ECO:0007669"/>
    <property type="project" value="UniProtKB-UniRule"/>
</dbReference>
<dbReference type="EC" id="4.99.1.12" evidence="2"/>
<reference evidence="4 5" key="1">
    <citation type="submission" date="2020-08" db="EMBL/GenBank/DDBJ databases">
        <title>Genome public.</title>
        <authorList>
            <person name="Liu C."/>
            <person name="Sun Q."/>
        </authorList>
    </citation>
    <scope>NUCLEOTIDE SEQUENCE [LARGE SCALE GENOMIC DNA]</scope>
    <source>
        <strain evidence="4 5">BX17</strain>
    </source>
</reference>
<dbReference type="GO" id="GO:0051604">
    <property type="term" value="P:protein maturation"/>
    <property type="evidence" value="ECO:0007669"/>
    <property type="project" value="UniProtKB-UniRule"/>
</dbReference>
<evidence type="ECO:0000256" key="3">
    <source>
        <dbReference type="SAM" id="MobiDB-lite"/>
    </source>
</evidence>
<comment type="catalytic activity">
    <reaction evidence="2">
        <text>Ni(II)-pyridinium-3,5-bisthiocarboxylate mononucleotide = pyridinium-3,5-bisthiocarboxylate mononucleotide + Ni(2+)</text>
        <dbReference type="Rhea" id="RHEA:54784"/>
        <dbReference type="ChEBI" id="CHEBI:49786"/>
        <dbReference type="ChEBI" id="CHEBI:137372"/>
        <dbReference type="ChEBI" id="CHEBI:137373"/>
        <dbReference type="EC" id="4.99.1.12"/>
    </reaction>
</comment>
<keyword evidence="2" id="KW-0456">Lyase</keyword>
<dbReference type="GO" id="GO:0016829">
    <property type="term" value="F:lyase activity"/>
    <property type="evidence" value="ECO:0007669"/>
    <property type="project" value="UniProtKB-UniRule"/>
</dbReference>
<dbReference type="AlphaFoldDB" id="A0A8I0AEH1"/>
<keyword evidence="1 2" id="KW-0533">Nickel</keyword>
<dbReference type="HAMAP" id="MF_01074">
    <property type="entry name" value="LarC"/>
    <property type="match status" value="1"/>
</dbReference>